<feature type="transmembrane region" description="Helical" evidence="2">
    <location>
        <begin position="215"/>
        <end position="239"/>
    </location>
</feature>
<evidence type="ECO:0000256" key="2">
    <source>
        <dbReference type="SAM" id="Phobius"/>
    </source>
</evidence>
<reference evidence="4" key="1">
    <citation type="submission" date="2022-08" db="EMBL/GenBank/DDBJ databases">
        <authorList>
            <consortium name="DOE Joint Genome Institute"/>
            <person name="Min B."/>
            <person name="Riley R."/>
            <person name="Sierra-Patev S."/>
            <person name="Naranjo-Ortiz M."/>
            <person name="Looney B."/>
            <person name="Konkel Z."/>
            <person name="Slot J.C."/>
            <person name="Sakamoto Y."/>
            <person name="Steenwyk J.L."/>
            <person name="Rokas A."/>
            <person name="Carro J."/>
            <person name="Camarero S."/>
            <person name="Ferreira P."/>
            <person name="Molpeceres G."/>
            <person name="Ruiz-Duenas F.J."/>
            <person name="Serrano A."/>
            <person name="Henrissat B."/>
            <person name="Drula E."/>
            <person name="Hughes K.W."/>
            <person name="Mata J.L."/>
            <person name="Ishikawa N.K."/>
            <person name="Vargas-Isla R."/>
            <person name="Ushijima S."/>
            <person name="Smith C.A."/>
            <person name="Ahrendt S."/>
            <person name="Andreopoulos W."/>
            <person name="He G."/>
            <person name="Labutti K."/>
            <person name="Lipzen A."/>
            <person name="Ng V."/>
            <person name="Sandor L."/>
            <person name="Barry K."/>
            <person name="Martinez A.T."/>
            <person name="Xiao Y."/>
            <person name="Gibbons J.G."/>
            <person name="Terashima K."/>
            <person name="Hibbett D.S."/>
            <person name="Grigoriev I.V."/>
        </authorList>
    </citation>
    <scope>NUCLEOTIDE SEQUENCE</scope>
    <source>
        <strain evidence="4">TFB10291</strain>
    </source>
</reference>
<proteinExistence type="predicted"/>
<keyword evidence="2" id="KW-0812">Transmembrane</keyword>
<accession>A0AA38KYN8</accession>
<keyword evidence="2" id="KW-0472">Membrane</keyword>
<feature type="region of interest" description="Disordered" evidence="1">
    <location>
        <begin position="251"/>
        <end position="319"/>
    </location>
</feature>
<keyword evidence="3" id="KW-0732">Signal</keyword>
<keyword evidence="2" id="KW-1133">Transmembrane helix</keyword>
<feature type="compositionally biased region" description="Low complexity" evidence="1">
    <location>
        <begin position="307"/>
        <end position="319"/>
    </location>
</feature>
<keyword evidence="5" id="KW-1185">Reference proteome</keyword>
<evidence type="ECO:0000313" key="5">
    <source>
        <dbReference type="Proteomes" id="UP001163798"/>
    </source>
</evidence>
<evidence type="ECO:0000256" key="1">
    <source>
        <dbReference type="SAM" id="MobiDB-lite"/>
    </source>
</evidence>
<comment type="caution">
    <text evidence="4">The sequence shown here is derived from an EMBL/GenBank/DDBJ whole genome shotgun (WGS) entry which is preliminary data.</text>
</comment>
<feature type="region of interest" description="Disordered" evidence="1">
    <location>
        <begin position="187"/>
        <end position="212"/>
    </location>
</feature>
<organism evidence="4 5">
    <name type="scientific">Lentinula aff. detonsa</name>
    <dbReference type="NCBI Taxonomy" id="2804958"/>
    <lineage>
        <taxon>Eukaryota</taxon>
        <taxon>Fungi</taxon>
        <taxon>Dikarya</taxon>
        <taxon>Basidiomycota</taxon>
        <taxon>Agaricomycotina</taxon>
        <taxon>Agaricomycetes</taxon>
        <taxon>Agaricomycetidae</taxon>
        <taxon>Agaricales</taxon>
        <taxon>Marasmiineae</taxon>
        <taxon>Omphalotaceae</taxon>
        <taxon>Lentinula</taxon>
    </lineage>
</organism>
<dbReference type="EMBL" id="MU793398">
    <property type="protein sequence ID" value="KAJ3783923.1"/>
    <property type="molecule type" value="Genomic_DNA"/>
</dbReference>
<gene>
    <name evidence="4" type="ORF">GGU10DRAFT_403307</name>
</gene>
<name>A0AA38KYN8_9AGAR</name>
<dbReference type="AlphaFoldDB" id="A0AA38KYN8"/>
<feature type="compositionally biased region" description="Low complexity" evidence="1">
    <location>
        <begin position="187"/>
        <end position="208"/>
    </location>
</feature>
<feature type="chain" id="PRO_5041452247" description="Mid2 domain-containing protein" evidence="3">
    <location>
        <begin position="28"/>
        <end position="319"/>
    </location>
</feature>
<dbReference type="Proteomes" id="UP001163798">
    <property type="component" value="Unassembled WGS sequence"/>
</dbReference>
<evidence type="ECO:0000256" key="3">
    <source>
        <dbReference type="SAM" id="SignalP"/>
    </source>
</evidence>
<sequence length="319" mass="33224">MDATNAVRWLAIGIVLMAFQLEFHVTALETDATCVLASLQWSVNSQKQSPCAVASSLIGVCTGGDYNVVALPNTDSDYLGPSIDAANPCQCNTVVYSLMSACSLCQNGTIITWSEWTTNCATIYDDFPKPIPDGLRVPAYAYLDVETQDTFDANAAMQDANATESTALPSSTSKISSTQSSITVSQTSSAQASASTTSSASESLTAPSDPRSNSIGGGVVGGILGLALLLLFLGFFITLRRRRRSRTLLRVNSDSEQGAPGSPAFQGTLDISSNNAGSASSVSMSEVRTGVTQQTNSETPNGVLRNVPSISVVSSSSGN</sequence>
<protein>
    <recommendedName>
        <fullName evidence="6">Mid2 domain-containing protein</fullName>
    </recommendedName>
</protein>
<evidence type="ECO:0008006" key="6">
    <source>
        <dbReference type="Google" id="ProtNLM"/>
    </source>
</evidence>
<feature type="compositionally biased region" description="Low complexity" evidence="1">
    <location>
        <begin position="272"/>
        <end position="285"/>
    </location>
</feature>
<evidence type="ECO:0000313" key="4">
    <source>
        <dbReference type="EMBL" id="KAJ3783923.1"/>
    </source>
</evidence>
<feature type="signal peptide" evidence="3">
    <location>
        <begin position="1"/>
        <end position="27"/>
    </location>
</feature>
<feature type="compositionally biased region" description="Polar residues" evidence="1">
    <location>
        <begin position="290"/>
        <end position="300"/>
    </location>
</feature>